<evidence type="ECO:0000256" key="1">
    <source>
        <dbReference type="ARBA" id="ARBA00022553"/>
    </source>
</evidence>
<dbReference type="PROSITE" id="PS50110">
    <property type="entry name" value="RESPONSE_REGULATORY"/>
    <property type="match status" value="1"/>
</dbReference>
<dbReference type="InterPro" id="IPR050595">
    <property type="entry name" value="Bact_response_regulator"/>
</dbReference>
<dbReference type="PANTHER" id="PTHR44591">
    <property type="entry name" value="STRESS RESPONSE REGULATOR PROTEIN 1"/>
    <property type="match status" value="1"/>
</dbReference>
<evidence type="ECO:0000256" key="2">
    <source>
        <dbReference type="PROSITE-ProRule" id="PRU00169"/>
    </source>
</evidence>
<dbReference type="CDD" id="cd00156">
    <property type="entry name" value="REC"/>
    <property type="match status" value="1"/>
</dbReference>
<dbReference type="Gene3D" id="3.40.50.2300">
    <property type="match status" value="1"/>
</dbReference>
<feature type="modified residue" description="4-aspartylphosphate" evidence="2">
    <location>
        <position position="56"/>
    </location>
</feature>
<dbReference type="Pfam" id="PF00072">
    <property type="entry name" value="Response_reg"/>
    <property type="match status" value="1"/>
</dbReference>
<feature type="domain" description="Response regulatory" evidence="3">
    <location>
        <begin position="9"/>
        <end position="121"/>
    </location>
</feature>
<name>A0ABV6B3G3_9DEIO</name>
<dbReference type="SUPFAM" id="SSF52172">
    <property type="entry name" value="CheY-like"/>
    <property type="match status" value="1"/>
</dbReference>
<keyword evidence="5" id="KW-1185">Reference proteome</keyword>
<evidence type="ECO:0000259" key="3">
    <source>
        <dbReference type="PROSITE" id="PS50110"/>
    </source>
</evidence>
<dbReference type="SMART" id="SM00448">
    <property type="entry name" value="REC"/>
    <property type="match status" value="1"/>
</dbReference>
<sequence length="275" mass="28641">MSAPTPPRTILIVDDSSGVRLMLARLLAPHLSVRLADGASSALDALTPETALVLSDVRMPGESGLDLARILREQRPDLPVVLMTGVVEDELRAQAMELGVLDVLRKPITPGTLFPALRGWLGDGVEAVIPATVIEAVAAPRRGPPEPAEAVPAASAPFDPETNRALITGLGLLPGVAAVAQYDPQGMLQEGQGAALPSELGASVRVLVMASRITGPHLGTPHPPRALQVEYADRVLVVTAVPTGFLAVLVRDTPGASTVKAWLRNRLGVLPASQG</sequence>
<gene>
    <name evidence="4" type="ORF">ACFFLM_16075</name>
</gene>
<evidence type="ECO:0000313" key="4">
    <source>
        <dbReference type="EMBL" id="MFB9993485.1"/>
    </source>
</evidence>
<evidence type="ECO:0000313" key="5">
    <source>
        <dbReference type="Proteomes" id="UP001589733"/>
    </source>
</evidence>
<dbReference type="InterPro" id="IPR011006">
    <property type="entry name" value="CheY-like_superfamily"/>
</dbReference>
<accession>A0ABV6B3G3</accession>
<dbReference type="RefSeq" id="WP_380012415.1">
    <property type="nucleotide sequence ID" value="NZ_JBHLYR010000051.1"/>
</dbReference>
<reference evidence="4 5" key="1">
    <citation type="submission" date="2024-09" db="EMBL/GenBank/DDBJ databases">
        <authorList>
            <person name="Sun Q."/>
            <person name="Mori K."/>
        </authorList>
    </citation>
    <scope>NUCLEOTIDE SEQUENCE [LARGE SCALE GENOMIC DNA]</scope>
    <source>
        <strain evidence="4 5">JCM 13503</strain>
    </source>
</reference>
<keyword evidence="1 2" id="KW-0597">Phosphoprotein</keyword>
<protein>
    <submittedName>
        <fullName evidence="4">Response regulator</fullName>
    </submittedName>
</protein>
<organism evidence="4 5">
    <name type="scientific">Deinococcus oregonensis</name>
    <dbReference type="NCBI Taxonomy" id="1805970"/>
    <lineage>
        <taxon>Bacteria</taxon>
        <taxon>Thermotogati</taxon>
        <taxon>Deinococcota</taxon>
        <taxon>Deinococci</taxon>
        <taxon>Deinococcales</taxon>
        <taxon>Deinococcaceae</taxon>
        <taxon>Deinococcus</taxon>
    </lineage>
</organism>
<dbReference type="Proteomes" id="UP001589733">
    <property type="component" value="Unassembled WGS sequence"/>
</dbReference>
<dbReference type="InterPro" id="IPR001789">
    <property type="entry name" value="Sig_transdc_resp-reg_receiver"/>
</dbReference>
<dbReference type="PANTHER" id="PTHR44591:SF3">
    <property type="entry name" value="RESPONSE REGULATORY DOMAIN-CONTAINING PROTEIN"/>
    <property type="match status" value="1"/>
</dbReference>
<proteinExistence type="predicted"/>
<dbReference type="EMBL" id="JBHLYR010000051">
    <property type="protein sequence ID" value="MFB9993485.1"/>
    <property type="molecule type" value="Genomic_DNA"/>
</dbReference>
<comment type="caution">
    <text evidence="4">The sequence shown here is derived from an EMBL/GenBank/DDBJ whole genome shotgun (WGS) entry which is preliminary data.</text>
</comment>